<name>A0A378L501_9GAMM</name>
<dbReference type="RefSeq" id="WP_115324512.1">
    <property type="nucleotide sequence ID" value="NZ_CAAAIO010000028.1"/>
</dbReference>
<dbReference type="Proteomes" id="UP000255110">
    <property type="component" value="Unassembled WGS sequence"/>
</dbReference>
<dbReference type="OrthoDB" id="5649738at2"/>
<sequence>MLGKSTRVVTPYRKVLHHLVTNPGGVGKLFGPLKTPHVEGMHHVSVKKARLEFPALLNSLPSKKDRVHRGMSGFKEVANIALDGRFGAGVYAKRPFILDIAQFIHNPKSSALLSTSPDPHTVKEYMVGFQIVRADGAIASTCLPPVSILPQVARHIDVAAFQYYQNLLNGQQEPGEFRRVEDIFDLAQGNNETTVILGAKQEDDWRPRVDTDLQSIVIVQGAAGRFLKGFIKAETLDTILPWRLKVDYSHAAYLVSFFLKKFIILNSLNCILVR</sequence>
<protein>
    <submittedName>
        <fullName evidence="1">Uncharacterized protein</fullName>
    </submittedName>
</protein>
<gene>
    <name evidence="1" type="ORF">NCTC11991_00018</name>
</gene>
<dbReference type="AlphaFoldDB" id="A0A378L501"/>
<proteinExistence type="predicted"/>
<reference evidence="1 2" key="1">
    <citation type="submission" date="2018-06" db="EMBL/GenBank/DDBJ databases">
        <authorList>
            <consortium name="Pathogen Informatics"/>
            <person name="Doyle S."/>
        </authorList>
    </citation>
    <scope>NUCLEOTIDE SEQUENCE [LARGE SCALE GENOMIC DNA]</scope>
    <source>
        <strain evidence="1 2">NCTC11991</strain>
    </source>
</reference>
<evidence type="ECO:0000313" key="1">
    <source>
        <dbReference type="EMBL" id="STY21450.1"/>
    </source>
</evidence>
<dbReference type="EMBL" id="UGOY01000001">
    <property type="protein sequence ID" value="STY21450.1"/>
    <property type="molecule type" value="Genomic_DNA"/>
</dbReference>
<accession>A0A378L501</accession>
<evidence type="ECO:0000313" key="2">
    <source>
        <dbReference type="Proteomes" id="UP000255110"/>
    </source>
</evidence>
<organism evidence="1 2">
    <name type="scientific">Legionella steigerwaltii</name>
    <dbReference type="NCBI Taxonomy" id="460"/>
    <lineage>
        <taxon>Bacteria</taxon>
        <taxon>Pseudomonadati</taxon>
        <taxon>Pseudomonadota</taxon>
        <taxon>Gammaproteobacteria</taxon>
        <taxon>Legionellales</taxon>
        <taxon>Legionellaceae</taxon>
        <taxon>Legionella</taxon>
    </lineage>
</organism>